<dbReference type="PROSITE" id="PS50005">
    <property type="entry name" value="TPR"/>
    <property type="match status" value="1"/>
</dbReference>
<keyword evidence="3" id="KW-0949">S-adenosyl-L-methionine</keyword>
<dbReference type="PANTHER" id="PTHR24422">
    <property type="entry name" value="CHEMOTAXIS PROTEIN METHYLTRANSFERASE"/>
    <property type="match status" value="1"/>
</dbReference>
<dbReference type="AlphaFoldDB" id="A0A4R1HHL6"/>
<dbReference type="Pfam" id="PF01739">
    <property type="entry name" value="CheR"/>
    <property type="match status" value="1"/>
</dbReference>
<dbReference type="SUPFAM" id="SSF53335">
    <property type="entry name" value="S-adenosyl-L-methionine-dependent methyltransferases"/>
    <property type="match status" value="1"/>
</dbReference>
<name>A0A4R1HHL6_9GAMM</name>
<dbReference type="Gene3D" id="3.40.50.150">
    <property type="entry name" value="Vaccinia Virus protein VP39"/>
    <property type="match status" value="1"/>
</dbReference>
<dbReference type="InterPro" id="IPR019734">
    <property type="entry name" value="TPR_rpt"/>
</dbReference>
<reference evidence="7 8" key="1">
    <citation type="submission" date="2019-03" db="EMBL/GenBank/DDBJ databases">
        <title>Genomic Encyclopedia of Type Strains, Phase IV (KMG-IV): sequencing the most valuable type-strain genomes for metagenomic binning, comparative biology and taxonomic classification.</title>
        <authorList>
            <person name="Goeker M."/>
        </authorList>
    </citation>
    <scope>NUCLEOTIDE SEQUENCE [LARGE SCALE GENOMIC DNA]</scope>
    <source>
        <strain evidence="7 8">DSM 19610</strain>
    </source>
</reference>
<dbReference type="SMART" id="SM00028">
    <property type="entry name" value="TPR"/>
    <property type="match status" value="2"/>
</dbReference>
<evidence type="ECO:0000256" key="5">
    <source>
        <dbReference type="SAM" id="MobiDB-lite"/>
    </source>
</evidence>
<keyword evidence="1 7" id="KW-0489">Methyltransferase</keyword>
<feature type="repeat" description="TPR" evidence="4">
    <location>
        <begin position="364"/>
        <end position="397"/>
    </location>
</feature>
<dbReference type="PROSITE" id="PS50123">
    <property type="entry name" value="CHER"/>
    <property type="match status" value="1"/>
</dbReference>
<dbReference type="InterPro" id="IPR022642">
    <property type="entry name" value="CheR_C"/>
</dbReference>
<sequence>MYNPNCTRAGQPDVSLASIAQLLQERMGLYSSTVGVSTIQLAVEQRMRACGTEDVNDYARVLSCSATELDALTDTVIIPETWFFRDANPFAAFKQWLQEVWQPEHAGSTLRILSVPCSSGEEAYTLAMCLSDTGIPPDRARIDAIDISHTNIEKAIMGEYGRNSFRGNSLDFRDRHFQPSGNRYRINDQIREYISFKQANLLDDSFTRNRDSYNVIFCRNLLIYFDRKTQDTAIDRLQMLLQPDGLLFLGHSETALLLNREFSPLKNPRCFGFYRDTELTENKQNSRPRPKRSQLNRQTVAPSRTAEPLPFSDIKPVASVKADTTASNNPGTLLQQAFQLADEGHLGEAAEQCEALLTTYDNQADAYYLLGLIRESTGNLIEAEQLLRKAVYLDPVHHEALVHLGIICEQLGDDTNAIRFRNRATRTTKPLTTEAVK</sequence>
<dbReference type="EMBL" id="SMFX01000001">
    <property type="protein sequence ID" value="TCK18899.1"/>
    <property type="molecule type" value="Genomic_DNA"/>
</dbReference>
<feature type="region of interest" description="Disordered" evidence="5">
    <location>
        <begin position="281"/>
        <end position="311"/>
    </location>
</feature>
<keyword evidence="8" id="KW-1185">Reference proteome</keyword>
<evidence type="ECO:0000313" key="7">
    <source>
        <dbReference type="EMBL" id="TCK18899.1"/>
    </source>
</evidence>
<evidence type="ECO:0000256" key="1">
    <source>
        <dbReference type="ARBA" id="ARBA00022603"/>
    </source>
</evidence>
<keyword evidence="4" id="KW-0802">TPR repeat</keyword>
<dbReference type="InterPro" id="IPR050903">
    <property type="entry name" value="Bact_Chemotaxis_MeTrfase"/>
</dbReference>
<dbReference type="PANTHER" id="PTHR24422:SF19">
    <property type="entry name" value="CHEMOTAXIS PROTEIN METHYLTRANSFERASE"/>
    <property type="match status" value="1"/>
</dbReference>
<dbReference type="Pfam" id="PF13181">
    <property type="entry name" value="TPR_8"/>
    <property type="match status" value="1"/>
</dbReference>
<feature type="domain" description="CheR-type methyltransferase" evidence="6">
    <location>
        <begin position="19"/>
        <end position="254"/>
    </location>
</feature>
<evidence type="ECO:0000313" key="8">
    <source>
        <dbReference type="Proteomes" id="UP000295707"/>
    </source>
</evidence>
<keyword evidence="2 7" id="KW-0808">Transferase</keyword>
<evidence type="ECO:0000256" key="2">
    <source>
        <dbReference type="ARBA" id="ARBA00022679"/>
    </source>
</evidence>
<dbReference type="GO" id="GO:0032259">
    <property type="term" value="P:methylation"/>
    <property type="evidence" value="ECO:0007669"/>
    <property type="project" value="UniProtKB-KW"/>
</dbReference>
<dbReference type="InterPro" id="IPR029063">
    <property type="entry name" value="SAM-dependent_MTases_sf"/>
</dbReference>
<dbReference type="GO" id="GO:0008757">
    <property type="term" value="F:S-adenosylmethionine-dependent methyltransferase activity"/>
    <property type="evidence" value="ECO:0007669"/>
    <property type="project" value="InterPro"/>
</dbReference>
<dbReference type="SMART" id="SM00138">
    <property type="entry name" value="MeTrc"/>
    <property type="match status" value="1"/>
</dbReference>
<dbReference type="InterPro" id="IPR000780">
    <property type="entry name" value="CheR_MeTrfase"/>
</dbReference>
<evidence type="ECO:0000259" key="6">
    <source>
        <dbReference type="PROSITE" id="PS50123"/>
    </source>
</evidence>
<dbReference type="PRINTS" id="PR00996">
    <property type="entry name" value="CHERMTFRASE"/>
</dbReference>
<protein>
    <submittedName>
        <fullName evidence="7">Chemotaxis protein methyltransferase WspC</fullName>
    </submittedName>
</protein>
<accession>A0A4R1HHL6</accession>
<gene>
    <name evidence="7" type="ORF">DFR30_2187</name>
</gene>
<evidence type="ECO:0000256" key="4">
    <source>
        <dbReference type="PROSITE-ProRule" id="PRU00339"/>
    </source>
</evidence>
<organism evidence="7 8">
    <name type="scientific">Thiogranum longum</name>
    <dbReference type="NCBI Taxonomy" id="1537524"/>
    <lineage>
        <taxon>Bacteria</taxon>
        <taxon>Pseudomonadati</taxon>
        <taxon>Pseudomonadota</taxon>
        <taxon>Gammaproteobacteria</taxon>
        <taxon>Chromatiales</taxon>
        <taxon>Ectothiorhodospiraceae</taxon>
        <taxon>Thiogranum</taxon>
    </lineage>
</organism>
<dbReference type="RefSeq" id="WP_132973098.1">
    <property type="nucleotide sequence ID" value="NZ_SMFX01000001.1"/>
</dbReference>
<dbReference type="InterPro" id="IPR011990">
    <property type="entry name" value="TPR-like_helical_dom_sf"/>
</dbReference>
<dbReference type="OrthoDB" id="9816309at2"/>
<proteinExistence type="predicted"/>
<dbReference type="Gene3D" id="1.25.40.10">
    <property type="entry name" value="Tetratricopeptide repeat domain"/>
    <property type="match status" value="1"/>
</dbReference>
<dbReference type="SUPFAM" id="SSF48452">
    <property type="entry name" value="TPR-like"/>
    <property type="match status" value="1"/>
</dbReference>
<comment type="caution">
    <text evidence="7">The sequence shown here is derived from an EMBL/GenBank/DDBJ whole genome shotgun (WGS) entry which is preliminary data.</text>
</comment>
<evidence type="ECO:0000256" key="3">
    <source>
        <dbReference type="ARBA" id="ARBA00022691"/>
    </source>
</evidence>
<dbReference type="Proteomes" id="UP000295707">
    <property type="component" value="Unassembled WGS sequence"/>
</dbReference>